<accession>A0A3Q3EWR7</accession>
<organism evidence="13 14">
    <name type="scientific">Labrus bergylta</name>
    <name type="common">ballan wrasse</name>
    <dbReference type="NCBI Taxonomy" id="56723"/>
    <lineage>
        <taxon>Eukaryota</taxon>
        <taxon>Metazoa</taxon>
        <taxon>Chordata</taxon>
        <taxon>Craniata</taxon>
        <taxon>Vertebrata</taxon>
        <taxon>Euteleostomi</taxon>
        <taxon>Actinopterygii</taxon>
        <taxon>Neopterygii</taxon>
        <taxon>Teleostei</taxon>
        <taxon>Neoteleostei</taxon>
        <taxon>Acanthomorphata</taxon>
        <taxon>Eupercaria</taxon>
        <taxon>Labriformes</taxon>
        <taxon>Labridae</taxon>
        <taxon>Labrus</taxon>
    </lineage>
</organism>
<feature type="region of interest" description="Disordered" evidence="12">
    <location>
        <begin position="141"/>
        <end position="176"/>
    </location>
</feature>
<keyword evidence="5 11" id="KW-0175">Coiled coil</keyword>
<keyword evidence="7" id="KW-0206">Cytoskeleton</keyword>
<evidence type="ECO:0000256" key="12">
    <source>
        <dbReference type="SAM" id="MobiDB-lite"/>
    </source>
</evidence>
<feature type="compositionally biased region" description="Basic and acidic residues" evidence="12">
    <location>
        <begin position="146"/>
        <end position="176"/>
    </location>
</feature>
<protein>
    <recommendedName>
        <fullName evidence="9">RIB43A-like with coiled-coils protein 1</fullName>
    </recommendedName>
</protein>
<feature type="coiled-coil region" evidence="11">
    <location>
        <begin position="313"/>
        <end position="340"/>
    </location>
</feature>
<keyword evidence="14" id="KW-1185">Reference proteome</keyword>
<name>A0A3Q3EWR7_9LABR</name>
<evidence type="ECO:0000313" key="14">
    <source>
        <dbReference type="Proteomes" id="UP000261660"/>
    </source>
</evidence>
<comment type="subunit">
    <text evidence="10">Microtubule inner protein component of sperm flagellar doublet microtubules.</text>
</comment>
<sequence length="397" mass="46818">MYKVDLPIDQSIEKAVERRRSAETARKARIYNTRHRVMGIDVGALNQQVQEKKHQQNMEMQRDKAFDELRKIHDETLLKQEVDEKEKRAALHTDLTKYWANLQHVEDSRDADLKCGLKGAFRITIPEAELGPASMQIFQGEDVGEEERRREQIRQTEKDLQAQKEDHERRRMREKHRETLVSKELVYQDLRGVQLHTQEEECRKATRVALDNYNQALAAERAQHLKEKLRREESENLAEVWHTLTSDMMTECAEAAEREVAEGKPARVLVDKWKGMRPEQLSAIHREREEQRVEKQRQRDAEKAQNVAWQLHRLKLSRQAEEEERRVAQLRREKRIQMDLHNMQLAREQQEHQGYLKQEAVHQQTHQGLLLSIQHGLPLTNTHLTQACGNVLIKLPS</sequence>
<keyword evidence="8" id="KW-0966">Cell projection</keyword>
<dbReference type="Proteomes" id="UP000261660">
    <property type="component" value="Unplaced"/>
</dbReference>
<evidence type="ECO:0000313" key="13">
    <source>
        <dbReference type="Ensembl" id="ENSLBEP00000011774.1"/>
    </source>
</evidence>
<dbReference type="InterPro" id="IPR008805">
    <property type="entry name" value="RIB43A"/>
</dbReference>
<comment type="subcellular location">
    <subcellularLocation>
        <location evidence="1">Cytoplasm</location>
        <location evidence="1">Cytoskeleton</location>
        <location evidence="1">Flagellum axoneme</location>
    </subcellularLocation>
</comment>
<dbReference type="PANTHER" id="PTHR14517:SF11">
    <property type="entry name" value="RIB43A-LIKE WITH COILED-COILS PROTEIN 1"/>
    <property type="match status" value="1"/>
</dbReference>
<evidence type="ECO:0000256" key="5">
    <source>
        <dbReference type="ARBA" id="ARBA00023054"/>
    </source>
</evidence>
<evidence type="ECO:0000256" key="11">
    <source>
        <dbReference type="SAM" id="Coils"/>
    </source>
</evidence>
<evidence type="ECO:0000256" key="6">
    <source>
        <dbReference type="ARBA" id="ARBA00023069"/>
    </source>
</evidence>
<evidence type="ECO:0000256" key="4">
    <source>
        <dbReference type="ARBA" id="ARBA00022846"/>
    </source>
</evidence>
<evidence type="ECO:0000256" key="8">
    <source>
        <dbReference type="ARBA" id="ARBA00023273"/>
    </source>
</evidence>
<keyword evidence="6" id="KW-0969">Cilium</keyword>
<dbReference type="FunCoup" id="A0A3Q3EWR7">
    <property type="interactions" value="3"/>
</dbReference>
<keyword evidence="3" id="KW-0963">Cytoplasm</keyword>
<evidence type="ECO:0000256" key="2">
    <source>
        <dbReference type="ARBA" id="ARBA00006875"/>
    </source>
</evidence>
<evidence type="ECO:0000256" key="7">
    <source>
        <dbReference type="ARBA" id="ARBA00023212"/>
    </source>
</evidence>
<evidence type="ECO:0000256" key="3">
    <source>
        <dbReference type="ARBA" id="ARBA00022490"/>
    </source>
</evidence>
<dbReference type="Ensembl" id="ENSLBET00000012381.1">
    <property type="protein sequence ID" value="ENSLBEP00000011774.1"/>
    <property type="gene ID" value="ENSLBEG00000009076.1"/>
</dbReference>
<evidence type="ECO:0000256" key="1">
    <source>
        <dbReference type="ARBA" id="ARBA00004611"/>
    </source>
</evidence>
<dbReference type="GeneTree" id="ENSGT00390000010825"/>
<reference evidence="13" key="1">
    <citation type="submission" date="2025-08" db="UniProtKB">
        <authorList>
            <consortium name="Ensembl"/>
        </authorList>
    </citation>
    <scope>IDENTIFICATION</scope>
</reference>
<keyword evidence="4" id="KW-0282">Flagellum</keyword>
<dbReference type="InParanoid" id="A0A3Q3EWR7"/>
<evidence type="ECO:0000256" key="9">
    <source>
        <dbReference type="ARBA" id="ARBA00041087"/>
    </source>
</evidence>
<dbReference type="STRING" id="56723.ENSLBEP00000011774"/>
<comment type="similarity">
    <text evidence="2">Belongs to the RIB43A family.</text>
</comment>
<evidence type="ECO:0000256" key="10">
    <source>
        <dbReference type="ARBA" id="ARBA00046435"/>
    </source>
</evidence>
<reference evidence="13" key="2">
    <citation type="submission" date="2025-09" db="UniProtKB">
        <authorList>
            <consortium name="Ensembl"/>
        </authorList>
    </citation>
    <scope>IDENTIFICATION</scope>
</reference>
<dbReference type="PANTHER" id="PTHR14517">
    <property type="entry name" value="RIB43A-RELATED"/>
    <property type="match status" value="1"/>
</dbReference>
<dbReference type="AlphaFoldDB" id="A0A3Q3EWR7"/>
<proteinExistence type="inferred from homology"/>
<dbReference type="Pfam" id="PF05914">
    <property type="entry name" value="RIB43A"/>
    <property type="match status" value="1"/>
</dbReference>